<keyword evidence="1" id="KW-0732">Signal</keyword>
<name>A0A8J9ZUB3_BRALA</name>
<protein>
    <submittedName>
        <fullName evidence="3">Hypp2753 protein</fullName>
    </submittedName>
</protein>
<dbReference type="Proteomes" id="UP000838412">
    <property type="component" value="Chromosome 4"/>
</dbReference>
<dbReference type="InterPro" id="IPR050955">
    <property type="entry name" value="Plant_Biomass_Hydrol_Est"/>
</dbReference>
<gene>
    <name evidence="3" type="primary">Hypp2753</name>
    <name evidence="3" type="ORF">BLAG_LOCUS18324</name>
</gene>
<dbReference type="OrthoDB" id="449091at2759"/>
<evidence type="ECO:0000256" key="2">
    <source>
        <dbReference type="SAM" id="MobiDB-lite"/>
    </source>
</evidence>
<evidence type="ECO:0000313" key="4">
    <source>
        <dbReference type="Proteomes" id="UP000838412"/>
    </source>
</evidence>
<dbReference type="AlphaFoldDB" id="A0A8J9ZUB3"/>
<reference evidence="3" key="1">
    <citation type="submission" date="2022-01" db="EMBL/GenBank/DDBJ databases">
        <authorList>
            <person name="Braso-Vives M."/>
        </authorList>
    </citation>
    <scope>NUCLEOTIDE SEQUENCE</scope>
</reference>
<proteinExistence type="predicted"/>
<sequence>MYFRNTNDGGAVNDPQLRQFEIEHSRQKTDTAEEGSCSQDGADCSTSDDSNRYKKLLDSSYTLTVLNPASVEGGRGIQVLQQTVPMRTSTIKVEFQPGQAILVTQNVLRFRLYEPDLRPVGWAERTLQVDGVTIPDSRNVTDGGVTICKKDVYRLVLPTSSGTWSLCSNGESFGQRGPHNMGPARRVAEHRFIIVTGTRGPASVTAQLERLGVYLANLFHLTSDTTAPVVKDTELRTEDAELHNLIVIGGPQENSWAEGFIDTVPLSWDEKGMTLGDCRFTHPRTGALFLARHAGKGLSLVLMGNSLSGVEDVVQLGRPTIPPMTRSPFSNLVPDFILTGPDFQRSGPGGYLCAGFWGNQWDLRRELISCAC</sequence>
<evidence type="ECO:0000256" key="1">
    <source>
        <dbReference type="ARBA" id="ARBA00022729"/>
    </source>
</evidence>
<accession>A0A8J9ZUB3</accession>
<dbReference type="EMBL" id="OV696689">
    <property type="protein sequence ID" value="CAH1263723.1"/>
    <property type="molecule type" value="Genomic_DNA"/>
</dbReference>
<feature type="region of interest" description="Disordered" evidence="2">
    <location>
        <begin position="25"/>
        <end position="49"/>
    </location>
</feature>
<keyword evidence="4" id="KW-1185">Reference proteome</keyword>
<feature type="compositionally biased region" description="Polar residues" evidence="2">
    <location>
        <begin position="36"/>
        <end position="48"/>
    </location>
</feature>
<organism evidence="3 4">
    <name type="scientific">Branchiostoma lanceolatum</name>
    <name type="common">Common lancelet</name>
    <name type="synonym">Amphioxus lanceolatum</name>
    <dbReference type="NCBI Taxonomy" id="7740"/>
    <lineage>
        <taxon>Eukaryota</taxon>
        <taxon>Metazoa</taxon>
        <taxon>Chordata</taxon>
        <taxon>Cephalochordata</taxon>
        <taxon>Leptocardii</taxon>
        <taxon>Amphioxiformes</taxon>
        <taxon>Branchiostomatidae</taxon>
        <taxon>Branchiostoma</taxon>
    </lineage>
</organism>
<dbReference type="PANTHER" id="PTHR43037">
    <property type="entry name" value="UNNAMED PRODUCT-RELATED"/>
    <property type="match status" value="1"/>
</dbReference>
<evidence type="ECO:0000313" key="3">
    <source>
        <dbReference type="EMBL" id="CAH1263723.1"/>
    </source>
</evidence>
<dbReference type="PANTHER" id="PTHR43037:SF4">
    <property type="entry name" value="PEPTIDASE S9 PROLYL OLIGOPEPTIDASE CATALYTIC DOMAIN-CONTAINING PROTEIN"/>
    <property type="match status" value="1"/>
</dbReference>